<evidence type="ECO:0000313" key="3">
    <source>
        <dbReference type="Proteomes" id="UP000054567"/>
    </source>
</evidence>
<name>A0A0J6FRS1_COCPO</name>
<accession>A0A0J6FRS1</accession>
<organism evidence="2 3">
    <name type="scientific">Coccidioides posadasii RMSCC 3488</name>
    <dbReference type="NCBI Taxonomy" id="454284"/>
    <lineage>
        <taxon>Eukaryota</taxon>
        <taxon>Fungi</taxon>
        <taxon>Dikarya</taxon>
        <taxon>Ascomycota</taxon>
        <taxon>Pezizomycotina</taxon>
        <taxon>Eurotiomycetes</taxon>
        <taxon>Eurotiomycetidae</taxon>
        <taxon>Onygenales</taxon>
        <taxon>Onygenaceae</taxon>
        <taxon>Coccidioides</taxon>
    </lineage>
</organism>
<evidence type="ECO:0000256" key="1">
    <source>
        <dbReference type="SAM" id="MobiDB-lite"/>
    </source>
</evidence>
<feature type="compositionally biased region" description="Polar residues" evidence="1">
    <location>
        <begin position="133"/>
        <end position="145"/>
    </location>
</feature>
<sequence length="145" mass="14810">MDPKHPRGTIRCCTATNNGQDYADQNRGGQDQAAQSQSAQAQVNQSGQVQNKAQIRAHAYTASPSSVDQAGMKSTPGHRGTGETPACGDGGGLCCHQDDSAGIAEKGMTYFPVGVDGGSSSLASPPLSPPSEATKSQNAGRYSAN</sequence>
<feature type="region of interest" description="Disordered" evidence="1">
    <location>
        <begin position="115"/>
        <end position="145"/>
    </location>
</feature>
<dbReference type="AlphaFoldDB" id="A0A0J6FRS1"/>
<feature type="compositionally biased region" description="Low complexity" evidence="1">
    <location>
        <begin position="28"/>
        <end position="51"/>
    </location>
</feature>
<gene>
    <name evidence="2" type="ORF">CPAG_09362</name>
</gene>
<proteinExistence type="predicted"/>
<feature type="region of interest" description="Disordered" evidence="1">
    <location>
        <begin position="1"/>
        <end position="89"/>
    </location>
</feature>
<evidence type="ECO:0000313" key="2">
    <source>
        <dbReference type="EMBL" id="KMM73073.1"/>
    </source>
</evidence>
<dbReference type="EMBL" id="DS268114">
    <property type="protein sequence ID" value="KMM73073.1"/>
    <property type="molecule type" value="Genomic_DNA"/>
</dbReference>
<dbReference type="VEuPathDB" id="FungiDB:CPAG_09362"/>
<reference evidence="3" key="2">
    <citation type="journal article" date="2009" name="Genome Res.">
        <title>Comparative genomic analyses of the human fungal pathogens Coccidioides and their relatives.</title>
        <authorList>
            <person name="Sharpton T.J."/>
            <person name="Stajich J.E."/>
            <person name="Rounsley S.D."/>
            <person name="Gardner M.J."/>
            <person name="Wortman J.R."/>
            <person name="Jordar V.S."/>
            <person name="Maiti R."/>
            <person name="Kodira C.D."/>
            <person name="Neafsey D.E."/>
            <person name="Zeng Q."/>
            <person name="Hung C.-Y."/>
            <person name="McMahan C."/>
            <person name="Muszewska A."/>
            <person name="Grynberg M."/>
            <person name="Mandel M.A."/>
            <person name="Kellner E.M."/>
            <person name="Barker B.M."/>
            <person name="Galgiani J.N."/>
            <person name="Orbach M.J."/>
            <person name="Kirkland T.N."/>
            <person name="Cole G.T."/>
            <person name="Henn M.R."/>
            <person name="Birren B.W."/>
            <person name="Taylor J.W."/>
        </authorList>
    </citation>
    <scope>NUCLEOTIDE SEQUENCE [LARGE SCALE GENOMIC DNA]</scope>
    <source>
        <strain evidence="3">RMSCC 3488</strain>
    </source>
</reference>
<reference evidence="2 3" key="1">
    <citation type="submission" date="2007-06" db="EMBL/GenBank/DDBJ databases">
        <title>The Genome Sequence of Coccidioides posadasii RMSCC_3488.</title>
        <authorList>
            <consortium name="Coccidioides Genome Resources Consortium"/>
            <consortium name="The Broad Institute Genome Sequencing Platform"/>
            <person name="Henn M.R."/>
            <person name="Sykes S."/>
            <person name="Young S."/>
            <person name="Jaffe D."/>
            <person name="Berlin A."/>
            <person name="Alvarez P."/>
            <person name="Butler J."/>
            <person name="Gnerre S."/>
            <person name="Grabherr M."/>
            <person name="Mauceli E."/>
            <person name="Brockman W."/>
            <person name="Kodira C."/>
            <person name="Alvarado L."/>
            <person name="Zeng Q."/>
            <person name="Crawford M."/>
            <person name="Antoine C."/>
            <person name="Devon K."/>
            <person name="Galgiani J."/>
            <person name="Orsborn K."/>
            <person name="Lewis M.L."/>
            <person name="Nusbaum C."/>
            <person name="Galagan J."/>
            <person name="Birren B."/>
        </authorList>
    </citation>
    <scope>NUCLEOTIDE SEQUENCE [LARGE SCALE GENOMIC DNA]</scope>
    <source>
        <strain evidence="2 3">RMSCC 3488</strain>
    </source>
</reference>
<protein>
    <submittedName>
        <fullName evidence="2">Uncharacterized protein</fullName>
    </submittedName>
</protein>
<reference evidence="3" key="3">
    <citation type="journal article" date="2010" name="Genome Res.">
        <title>Population genomic sequencing of Coccidioides fungi reveals recent hybridization and transposon control.</title>
        <authorList>
            <person name="Neafsey D.E."/>
            <person name="Barker B.M."/>
            <person name="Sharpton T.J."/>
            <person name="Stajich J.E."/>
            <person name="Park D.J."/>
            <person name="Whiston E."/>
            <person name="Hung C.-Y."/>
            <person name="McMahan C."/>
            <person name="White J."/>
            <person name="Sykes S."/>
            <person name="Heiman D."/>
            <person name="Young S."/>
            <person name="Zeng Q."/>
            <person name="Abouelleil A."/>
            <person name="Aftuck L."/>
            <person name="Bessette D."/>
            <person name="Brown A."/>
            <person name="FitzGerald M."/>
            <person name="Lui A."/>
            <person name="Macdonald J.P."/>
            <person name="Priest M."/>
            <person name="Orbach M.J."/>
            <person name="Galgiani J.N."/>
            <person name="Kirkland T.N."/>
            <person name="Cole G.T."/>
            <person name="Birren B.W."/>
            <person name="Henn M.R."/>
            <person name="Taylor J.W."/>
            <person name="Rounsley S.D."/>
        </authorList>
    </citation>
    <scope>NUCLEOTIDE SEQUENCE [LARGE SCALE GENOMIC DNA]</scope>
    <source>
        <strain evidence="3">RMSCC 3488</strain>
    </source>
</reference>
<dbReference type="Proteomes" id="UP000054567">
    <property type="component" value="Unassembled WGS sequence"/>
</dbReference>